<dbReference type="EMBL" id="JBHLWQ010000043">
    <property type="protein sequence ID" value="MFC0199490.1"/>
    <property type="molecule type" value="Genomic_DNA"/>
</dbReference>
<keyword evidence="1" id="KW-0732">Signal</keyword>
<proteinExistence type="predicted"/>
<feature type="chain" id="PRO_5046515792" evidence="1">
    <location>
        <begin position="25"/>
        <end position="133"/>
    </location>
</feature>
<evidence type="ECO:0000313" key="2">
    <source>
        <dbReference type="EMBL" id="MFC0199490.1"/>
    </source>
</evidence>
<dbReference type="Proteomes" id="UP001589795">
    <property type="component" value="Unassembled WGS sequence"/>
</dbReference>
<dbReference type="InterPro" id="IPR036249">
    <property type="entry name" value="Thioredoxin-like_sf"/>
</dbReference>
<name>A0ABV6CI24_9RHOB</name>
<dbReference type="Gene3D" id="3.40.30.10">
    <property type="entry name" value="Glutaredoxin"/>
    <property type="match status" value="1"/>
</dbReference>
<sequence length="133" mass="14645">MARFSRRSVALALCVLAVAGPAWAQQDWATQPVQLMMVQSPYCHFCRAWKAEIGPSFSASAAGRTAPLFEVDVDGPFPDGLALDRRPRITPSFILLDRGVEVGRVEGYVGQRYFYPVLEEMMQRADITPGAAP</sequence>
<dbReference type="RefSeq" id="WP_265505929.1">
    <property type="nucleotide sequence ID" value="NZ_JAOTBE010000006.1"/>
</dbReference>
<accession>A0ABV6CI24</accession>
<dbReference type="SUPFAM" id="SSF52833">
    <property type="entry name" value="Thioredoxin-like"/>
    <property type="match status" value="1"/>
</dbReference>
<reference evidence="2 3" key="1">
    <citation type="submission" date="2024-09" db="EMBL/GenBank/DDBJ databases">
        <authorList>
            <person name="Sun Q."/>
            <person name="Mori K."/>
        </authorList>
    </citation>
    <scope>NUCLEOTIDE SEQUENCE [LARGE SCALE GENOMIC DNA]</scope>
    <source>
        <strain evidence="2 3">CCM 7904</strain>
    </source>
</reference>
<evidence type="ECO:0000313" key="3">
    <source>
        <dbReference type="Proteomes" id="UP001589795"/>
    </source>
</evidence>
<gene>
    <name evidence="2" type="ORF">ACFFIZ_03965</name>
</gene>
<feature type="signal peptide" evidence="1">
    <location>
        <begin position="1"/>
        <end position="24"/>
    </location>
</feature>
<organism evidence="2 3">
    <name type="scientific">Paracoccus rhizosphaerae</name>
    <dbReference type="NCBI Taxonomy" id="1133347"/>
    <lineage>
        <taxon>Bacteria</taxon>
        <taxon>Pseudomonadati</taxon>
        <taxon>Pseudomonadota</taxon>
        <taxon>Alphaproteobacteria</taxon>
        <taxon>Rhodobacterales</taxon>
        <taxon>Paracoccaceae</taxon>
        <taxon>Paracoccus</taxon>
    </lineage>
</organism>
<keyword evidence="3" id="KW-1185">Reference proteome</keyword>
<comment type="caution">
    <text evidence="2">The sequence shown here is derived from an EMBL/GenBank/DDBJ whole genome shotgun (WGS) entry which is preliminary data.</text>
</comment>
<protein>
    <submittedName>
        <fullName evidence="2">SoxS protein</fullName>
    </submittedName>
</protein>
<evidence type="ECO:0000256" key="1">
    <source>
        <dbReference type="SAM" id="SignalP"/>
    </source>
</evidence>